<reference evidence="1 2" key="1">
    <citation type="submission" date="2019-06" db="EMBL/GenBank/DDBJ databases">
        <title>Cerasibacillus sp. nov., isolated from maize field.</title>
        <authorList>
            <person name="Lin S.-Y."/>
            <person name="Tsai C.-F."/>
            <person name="Young C.-C."/>
        </authorList>
    </citation>
    <scope>NUCLEOTIDE SEQUENCE [LARGE SCALE GENOMIC DNA]</scope>
    <source>
        <strain evidence="1 2">CC-CFT480</strain>
    </source>
</reference>
<accession>A0A5C8P0D2</accession>
<evidence type="ECO:0000313" key="2">
    <source>
        <dbReference type="Proteomes" id="UP000321574"/>
    </source>
</evidence>
<comment type="caution">
    <text evidence="1">The sequence shown here is derived from an EMBL/GenBank/DDBJ whole genome shotgun (WGS) entry which is preliminary data.</text>
</comment>
<name>A0A5C8P0D2_9BACI</name>
<evidence type="ECO:0000313" key="1">
    <source>
        <dbReference type="EMBL" id="TXL66722.1"/>
    </source>
</evidence>
<proteinExistence type="predicted"/>
<protein>
    <submittedName>
        <fullName evidence="1">Uncharacterized protein</fullName>
    </submittedName>
</protein>
<dbReference type="InterPro" id="IPR046318">
    <property type="entry name" value="DUF5344"/>
</dbReference>
<dbReference type="Proteomes" id="UP000321574">
    <property type="component" value="Unassembled WGS sequence"/>
</dbReference>
<organism evidence="1 2">
    <name type="scientific">Cerasibacillus terrae</name>
    <dbReference type="NCBI Taxonomy" id="2498845"/>
    <lineage>
        <taxon>Bacteria</taxon>
        <taxon>Bacillati</taxon>
        <taxon>Bacillota</taxon>
        <taxon>Bacilli</taxon>
        <taxon>Bacillales</taxon>
        <taxon>Bacillaceae</taxon>
        <taxon>Cerasibacillus</taxon>
    </lineage>
</organism>
<dbReference type="Pfam" id="PF17279">
    <property type="entry name" value="DUF5344"/>
    <property type="match status" value="1"/>
</dbReference>
<dbReference type="RefSeq" id="WP_147666121.1">
    <property type="nucleotide sequence ID" value="NZ_VDUW01000002.1"/>
</dbReference>
<sequence length="95" mass="10520">MITSGGGGSEIKYDTSTVKQVTSEMRSSVQSLDATFGTVIEGSIKLDMVESLNEIKERYDELFAKYETLFINNVQATDKSVDEMERTDQVVARGV</sequence>
<dbReference type="AlphaFoldDB" id="A0A5C8P0D2"/>
<gene>
    <name evidence="1" type="ORF">FHP05_04885</name>
</gene>
<dbReference type="EMBL" id="VDUW01000002">
    <property type="protein sequence ID" value="TXL66722.1"/>
    <property type="molecule type" value="Genomic_DNA"/>
</dbReference>
<keyword evidence="2" id="KW-1185">Reference proteome</keyword>